<evidence type="ECO:0000313" key="3">
    <source>
        <dbReference type="EMBL" id="QEH38293.1"/>
    </source>
</evidence>
<dbReference type="RefSeq" id="WP_148597749.1">
    <property type="nucleotide sequence ID" value="NZ_CP042997.1"/>
</dbReference>
<feature type="signal peptide" evidence="2">
    <location>
        <begin position="1"/>
        <end position="19"/>
    </location>
</feature>
<feature type="compositionally biased region" description="Basic and acidic residues" evidence="1">
    <location>
        <begin position="30"/>
        <end position="39"/>
    </location>
</feature>
<evidence type="ECO:0008006" key="5">
    <source>
        <dbReference type="Google" id="ProtNLM"/>
    </source>
</evidence>
<feature type="region of interest" description="Disordered" evidence="1">
    <location>
        <begin position="30"/>
        <end position="59"/>
    </location>
</feature>
<evidence type="ECO:0000256" key="2">
    <source>
        <dbReference type="SAM" id="SignalP"/>
    </source>
</evidence>
<reference evidence="3 4" key="1">
    <citation type="submission" date="2019-08" db="EMBL/GenBank/DDBJ databases">
        <title>Deep-cultivation of Planctomycetes and their phenomic and genomic characterization uncovers novel biology.</title>
        <authorList>
            <person name="Wiegand S."/>
            <person name="Jogler M."/>
            <person name="Boedeker C."/>
            <person name="Pinto D."/>
            <person name="Vollmers J."/>
            <person name="Rivas-Marin E."/>
            <person name="Kohn T."/>
            <person name="Peeters S.H."/>
            <person name="Heuer A."/>
            <person name="Rast P."/>
            <person name="Oberbeckmann S."/>
            <person name="Bunk B."/>
            <person name="Jeske O."/>
            <person name="Meyerdierks A."/>
            <person name="Storesund J.E."/>
            <person name="Kallscheuer N."/>
            <person name="Luecker S."/>
            <person name="Lage O.M."/>
            <person name="Pohl T."/>
            <person name="Merkel B.J."/>
            <person name="Hornburger P."/>
            <person name="Mueller R.-W."/>
            <person name="Bruemmer F."/>
            <person name="Labrenz M."/>
            <person name="Spormann A.M."/>
            <person name="Op den Camp H."/>
            <person name="Overmann J."/>
            <person name="Amann R."/>
            <person name="Jetten M.S.M."/>
            <person name="Mascher T."/>
            <person name="Medema M.H."/>
            <person name="Devos D.P."/>
            <person name="Kaster A.-K."/>
            <person name="Ovreas L."/>
            <person name="Rohde M."/>
            <person name="Galperin M.Y."/>
            <person name="Jogler C."/>
        </authorList>
    </citation>
    <scope>NUCLEOTIDE SEQUENCE [LARGE SCALE GENOMIC DNA]</scope>
    <source>
        <strain evidence="3 4">OJF2</strain>
    </source>
</reference>
<evidence type="ECO:0000256" key="1">
    <source>
        <dbReference type="SAM" id="MobiDB-lite"/>
    </source>
</evidence>
<dbReference type="Proteomes" id="UP000324233">
    <property type="component" value="Chromosome"/>
</dbReference>
<protein>
    <recommendedName>
        <fullName evidence="5">Lipoprotein</fullName>
    </recommendedName>
</protein>
<dbReference type="KEGG" id="agv:OJF2_68910"/>
<dbReference type="OrthoDB" id="9946307at2"/>
<feature type="chain" id="PRO_5023024469" description="Lipoprotein" evidence="2">
    <location>
        <begin position="20"/>
        <end position="89"/>
    </location>
</feature>
<sequence length="89" mass="9525" precursor="true">MFRRSLLLFLMGLSVSTLAGCDRLKQMLRSSDHATKADAAEDADPTSPTKIQAVDADAKNPKPFFSKGYSSGGLSKEAREIESHLGVGP</sequence>
<accession>A0A5B9WCS1</accession>
<name>A0A5B9WCS1_9BACT</name>
<dbReference type="EMBL" id="CP042997">
    <property type="protein sequence ID" value="QEH38293.1"/>
    <property type="molecule type" value="Genomic_DNA"/>
</dbReference>
<dbReference type="AlphaFoldDB" id="A0A5B9WCS1"/>
<proteinExistence type="predicted"/>
<keyword evidence="2" id="KW-0732">Signal</keyword>
<evidence type="ECO:0000313" key="4">
    <source>
        <dbReference type="Proteomes" id="UP000324233"/>
    </source>
</evidence>
<dbReference type="PROSITE" id="PS51257">
    <property type="entry name" value="PROKAR_LIPOPROTEIN"/>
    <property type="match status" value="1"/>
</dbReference>
<gene>
    <name evidence="3" type="ORF">OJF2_68910</name>
</gene>
<organism evidence="3 4">
    <name type="scientific">Aquisphaera giovannonii</name>
    <dbReference type="NCBI Taxonomy" id="406548"/>
    <lineage>
        <taxon>Bacteria</taxon>
        <taxon>Pseudomonadati</taxon>
        <taxon>Planctomycetota</taxon>
        <taxon>Planctomycetia</taxon>
        <taxon>Isosphaerales</taxon>
        <taxon>Isosphaeraceae</taxon>
        <taxon>Aquisphaera</taxon>
    </lineage>
</organism>
<keyword evidence="4" id="KW-1185">Reference proteome</keyword>